<dbReference type="SUPFAM" id="SSF55874">
    <property type="entry name" value="ATPase domain of HSP90 chaperone/DNA topoisomerase II/histidine kinase"/>
    <property type="match status" value="1"/>
</dbReference>
<dbReference type="Gene3D" id="3.30.565.10">
    <property type="entry name" value="Histidine kinase-like ATPase, C-terminal domain"/>
    <property type="match status" value="1"/>
</dbReference>
<dbReference type="InterPro" id="IPR004358">
    <property type="entry name" value="Sig_transdc_His_kin-like_C"/>
</dbReference>
<feature type="domain" description="Histidine kinase" evidence="6">
    <location>
        <begin position="1"/>
        <end position="175"/>
    </location>
</feature>
<dbReference type="PANTHER" id="PTHR43547">
    <property type="entry name" value="TWO-COMPONENT HISTIDINE KINASE"/>
    <property type="match status" value="1"/>
</dbReference>
<dbReference type="PROSITE" id="PS50109">
    <property type="entry name" value="HIS_KIN"/>
    <property type="match status" value="1"/>
</dbReference>
<dbReference type="GO" id="GO:0000155">
    <property type="term" value="F:phosphorelay sensor kinase activity"/>
    <property type="evidence" value="ECO:0007669"/>
    <property type="project" value="TreeGrafter"/>
</dbReference>
<comment type="caution">
    <text evidence="7">The sequence shown here is derived from an EMBL/GenBank/DDBJ whole genome shotgun (WGS) entry which is preliminary data.</text>
</comment>
<evidence type="ECO:0000256" key="3">
    <source>
        <dbReference type="ARBA" id="ARBA00022553"/>
    </source>
</evidence>
<keyword evidence="4 7" id="KW-0808">Transferase</keyword>
<dbReference type="AlphaFoldDB" id="A0A645BMM8"/>
<accession>A0A645BMM8</accession>
<protein>
    <recommendedName>
        <fullName evidence="2">histidine kinase</fullName>
        <ecNumber evidence="2">2.7.13.3</ecNumber>
    </recommendedName>
</protein>
<dbReference type="InterPro" id="IPR005467">
    <property type="entry name" value="His_kinase_dom"/>
</dbReference>
<keyword evidence="3" id="KW-0597">Phosphoprotein</keyword>
<dbReference type="FunFam" id="3.30.565.10:FF:000006">
    <property type="entry name" value="Sensor histidine kinase WalK"/>
    <property type="match status" value="1"/>
</dbReference>
<dbReference type="SMART" id="SM00387">
    <property type="entry name" value="HATPase_c"/>
    <property type="match status" value="1"/>
</dbReference>
<organism evidence="7">
    <name type="scientific">bioreactor metagenome</name>
    <dbReference type="NCBI Taxonomy" id="1076179"/>
    <lineage>
        <taxon>unclassified sequences</taxon>
        <taxon>metagenomes</taxon>
        <taxon>ecological metagenomes</taxon>
    </lineage>
</organism>
<evidence type="ECO:0000256" key="5">
    <source>
        <dbReference type="ARBA" id="ARBA00022777"/>
    </source>
</evidence>
<evidence type="ECO:0000256" key="2">
    <source>
        <dbReference type="ARBA" id="ARBA00012438"/>
    </source>
</evidence>
<dbReference type="InterPro" id="IPR003594">
    <property type="entry name" value="HATPase_dom"/>
</dbReference>
<evidence type="ECO:0000259" key="6">
    <source>
        <dbReference type="PROSITE" id="PS50109"/>
    </source>
</evidence>
<evidence type="ECO:0000256" key="1">
    <source>
        <dbReference type="ARBA" id="ARBA00000085"/>
    </source>
</evidence>
<dbReference type="PANTHER" id="PTHR43547:SF2">
    <property type="entry name" value="HYBRID SIGNAL TRANSDUCTION HISTIDINE KINASE C"/>
    <property type="match status" value="1"/>
</dbReference>
<sequence>MLNESRHLERLVNDLLELSRLQDAGFQLCKEEINLCNVVSDAVRAIRPAAQAKHIVIEATVPKMECLLSGDYGRIRQLLFILLDNAVKFSPEGGAIQINLAKTEGCTLSVTDHGVGIPQEDLPHIFDRFYKTNSKENKNGTGLGLAIASEIVKRHNARISAQNGEDGTSFQVVFP</sequence>
<evidence type="ECO:0000256" key="4">
    <source>
        <dbReference type="ARBA" id="ARBA00022679"/>
    </source>
</evidence>
<gene>
    <name evidence="7" type="primary">resE_11</name>
    <name evidence="7" type="ORF">SDC9_112703</name>
</gene>
<reference evidence="7" key="1">
    <citation type="submission" date="2019-08" db="EMBL/GenBank/DDBJ databases">
        <authorList>
            <person name="Kucharzyk K."/>
            <person name="Murdoch R.W."/>
            <person name="Higgins S."/>
            <person name="Loffler F."/>
        </authorList>
    </citation>
    <scope>NUCLEOTIDE SEQUENCE</scope>
</reference>
<dbReference type="Pfam" id="PF02518">
    <property type="entry name" value="HATPase_c"/>
    <property type="match status" value="1"/>
</dbReference>
<dbReference type="EC" id="2.7.13.3" evidence="2"/>
<comment type="catalytic activity">
    <reaction evidence="1">
        <text>ATP + protein L-histidine = ADP + protein N-phospho-L-histidine.</text>
        <dbReference type="EC" id="2.7.13.3"/>
    </reaction>
</comment>
<keyword evidence="5 7" id="KW-0418">Kinase</keyword>
<evidence type="ECO:0000313" key="7">
    <source>
        <dbReference type="EMBL" id="MPM65801.1"/>
    </source>
</evidence>
<name>A0A645BMM8_9ZZZZ</name>
<dbReference type="CDD" id="cd00075">
    <property type="entry name" value="HATPase"/>
    <property type="match status" value="1"/>
</dbReference>
<proteinExistence type="predicted"/>
<dbReference type="EMBL" id="VSSQ01020724">
    <property type="protein sequence ID" value="MPM65801.1"/>
    <property type="molecule type" value="Genomic_DNA"/>
</dbReference>
<dbReference type="PRINTS" id="PR00344">
    <property type="entry name" value="BCTRLSENSOR"/>
</dbReference>
<dbReference type="InterPro" id="IPR036890">
    <property type="entry name" value="HATPase_C_sf"/>
</dbReference>